<evidence type="ECO:0008006" key="4">
    <source>
        <dbReference type="Google" id="ProtNLM"/>
    </source>
</evidence>
<dbReference type="AlphaFoldDB" id="A0A1W6JXR1"/>
<dbReference type="KEGG" id="aman:B6F84_02965"/>
<feature type="transmembrane region" description="Helical" evidence="1">
    <location>
        <begin position="31"/>
        <end position="49"/>
    </location>
</feature>
<keyword evidence="1" id="KW-0812">Transmembrane</keyword>
<dbReference type="STRING" id="282676.B6F84_02965"/>
<dbReference type="RefSeq" id="WP_148690849.1">
    <property type="nucleotide sequence ID" value="NZ_CP020477.1"/>
</dbReference>
<sequence>MDKFLLAKYLSFVLLGISIVIYVIGDMLYRLIAFQGPLFAGALLGWYTINYYTPKDKFVEFEDSMVPVTSIVLRRRSWIGFTTAVALLVPWLTPPLFRLGLIYPEVYILAFICDFIGGFIAGYFIPSLKFMEKVILYSLGFAADIFYVMLLYIYSLLYNISQTSLVDHVLVYVYSIKFLEAIIFAVYIIKKVNAI</sequence>
<feature type="transmembrane region" description="Helical" evidence="1">
    <location>
        <begin position="77"/>
        <end position="94"/>
    </location>
</feature>
<dbReference type="GeneID" id="41589846"/>
<keyword evidence="3" id="KW-1185">Reference proteome</keyword>
<feature type="transmembrane region" description="Helical" evidence="1">
    <location>
        <begin position="7"/>
        <end position="25"/>
    </location>
</feature>
<evidence type="ECO:0000313" key="3">
    <source>
        <dbReference type="Proteomes" id="UP000193404"/>
    </source>
</evidence>
<accession>A0A1W6JXR1</accession>
<organism evidence="2 3">
    <name type="scientific">Acidianus manzaensis</name>
    <dbReference type="NCBI Taxonomy" id="282676"/>
    <lineage>
        <taxon>Archaea</taxon>
        <taxon>Thermoproteota</taxon>
        <taxon>Thermoprotei</taxon>
        <taxon>Sulfolobales</taxon>
        <taxon>Sulfolobaceae</taxon>
        <taxon>Acidianus</taxon>
    </lineage>
</organism>
<protein>
    <recommendedName>
        <fullName evidence="4">DUF1404 domain-containing protein</fullName>
    </recommendedName>
</protein>
<feature type="transmembrane region" description="Helical" evidence="1">
    <location>
        <begin position="106"/>
        <end position="125"/>
    </location>
</feature>
<evidence type="ECO:0000256" key="1">
    <source>
        <dbReference type="SAM" id="Phobius"/>
    </source>
</evidence>
<gene>
    <name evidence="2" type="ORF">B6F84_02965</name>
</gene>
<dbReference type="OrthoDB" id="36717at2157"/>
<keyword evidence="1" id="KW-1133">Transmembrane helix</keyword>
<dbReference type="EMBL" id="CP020477">
    <property type="protein sequence ID" value="ARM75091.1"/>
    <property type="molecule type" value="Genomic_DNA"/>
</dbReference>
<dbReference type="Proteomes" id="UP000193404">
    <property type="component" value="Chromosome"/>
</dbReference>
<evidence type="ECO:0000313" key="2">
    <source>
        <dbReference type="EMBL" id="ARM75091.1"/>
    </source>
</evidence>
<proteinExistence type="predicted"/>
<name>A0A1W6JXR1_9CREN</name>
<reference evidence="2 3" key="1">
    <citation type="submission" date="2017-03" db="EMBL/GenBank/DDBJ databases">
        <title>Sulfur activation and transportation mechanism of thermophilic Archaea Acidianus manzaensis YN-25.</title>
        <authorList>
            <person name="Ma Y."/>
            <person name="Yang Y."/>
            <person name="Xia J."/>
        </authorList>
    </citation>
    <scope>NUCLEOTIDE SEQUENCE [LARGE SCALE GENOMIC DNA]</scope>
    <source>
        <strain evidence="2 3">YN-25</strain>
    </source>
</reference>
<keyword evidence="1" id="KW-0472">Membrane</keyword>
<feature type="transmembrane region" description="Helical" evidence="1">
    <location>
        <begin position="134"/>
        <end position="157"/>
    </location>
</feature>
<feature type="transmembrane region" description="Helical" evidence="1">
    <location>
        <begin position="169"/>
        <end position="189"/>
    </location>
</feature>